<evidence type="ECO:0000313" key="1">
    <source>
        <dbReference type="EMBL" id="MBY5959860.1"/>
    </source>
</evidence>
<sequence>MKNIPDLEKSPTGEWIRIDPNTIAFRWNIPTKPIKTSLLWRGIPIHLRMESRSNQYGGTFVMTWLYNHKLYHVKTTKWKWSGGRHGDYPPEITTSSHRLKIRSISSGILLQDDQVLPYDAPPGYQIFEIVKTPEDVDFGDPWSTGKIKPTRVVPAIKKDEVSLYDYSNNSIYLQSNAYYDNDNLVVDYWKLTDHSESEEYCTVAQNHLSHLFDYFRIQDKNKTELLVAIHNGFKGRNAFSTFVKFLDENHIPYSLRRR</sequence>
<protein>
    <submittedName>
        <fullName evidence="1">Pyroglutamyl-peptidase I</fullName>
    </submittedName>
</protein>
<comment type="caution">
    <text evidence="1">The sequence shown here is derived from an EMBL/GenBank/DDBJ whole genome shotgun (WGS) entry which is preliminary data.</text>
</comment>
<dbReference type="RefSeq" id="WP_222581397.1">
    <property type="nucleotide sequence ID" value="NZ_JAHVHU010000018.1"/>
</dbReference>
<gene>
    <name evidence="1" type="ORF">KUV50_17025</name>
</gene>
<dbReference type="Proteomes" id="UP000753961">
    <property type="component" value="Unassembled WGS sequence"/>
</dbReference>
<proteinExistence type="predicted"/>
<name>A0A953HX65_9BACT</name>
<keyword evidence="2" id="KW-1185">Reference proteome</keyword>
<organism evidence="1 2">
    <name type="scientific">Membranihabitans marinus</name>
    <dbReference type="NCBI Taxonomy" id="1227546"/>
    <lineage>
        <taxon>Bacteria</taxon>
        <taxon>Pseudomonadati</taxon>
        <taxon>Bacteroidota</taxon>
        <taxon>Saprospiria</taxon>
        <taxon>Saprospirales</taxon>
        <taxon>Saprospiraceae</taxon>
        <taxon>Membranihabitans</taxon>
    </lineage>
</organism>
<dbReference type="AlphaFoldDB" id="A0A953HX65"/>
<reference evidence="1" key="1">
    <citation type="submission" date="2021-06" db="EMBL/GenBank/DDBJ databases">
        <title>44 bacteria genomes isolated from Dapeng, Shenzhen.</title>
        <authorList>
            <person name="Zheng W."/>
            <person name="Yu S."/>
            <person name="Huang Y."/>
        </authorList>
    </citation>
    <scope>NUCLEOTIDE SEQUENCE</scope>
    <source>
        <strain evidence="1">DP5N28-2</strain>
    </source>
</reference>
<dbReference type="EMBL" id="JAHVHU010000018">
    <property type="protein sequence ID" value="MBY5959860.1"/>
    <property type="molecule type" value="Genomic_DNA"/>
</dbReference>
<evidence type="ECO:0000313" key="2">
    <source>
        <dbReference type="Proteomes" id="UP000753961"/>
    </source>
</evidence>
<accession>A0A953HX65</accession>